<accession>A0ACC0TRW8</accession>
<protein>
    <submittedName>
        <fullName evidence="1">Uncharacterized protein</fullName>
    </submittedName>
</protein>
<sequence length="145" mass="16452">MRTSSIFAIFCLTVGIIPSFALPSTYVDLLKTSFSPKLTLPCRDQGGEKNRVVNPVKREERPKELKAQSGESFLMTRLGEVENVHKLWLETDPMGVETEKKKKRNFDKTLEGRLNLKKKTTPPPDGYQQIPDIDDETNDKNCVVV</sequence>
<proteinExistence type="predicted"/>
<comment type="caution">
    <text evidence="1">The sequence shown here is derived from an EMBL/GenBank/DDBJ whole genome shotgun (WGS) entry which is preliminary data.</text>
</comment>
<name>A0ACC0TRW8_9AGAM</name>
<reference evidence="1" key="1">
    <citation type="submission" date="2021-03" db="EMBL/GenBank/DDBJ databases">
        <title>Evolutionary priming and transition to the ectomycorrhizal habit in an iconic lineage of mushroom-forming fungi: is preadaptation a requirement?</title>
        <authorList>
            <consortium name="DOE Joint Genome Institute"/>
            <person name="Looney B.P."/>
            <person name="Miyauchi S."/>
            <person name="Morin E."/>
            <person name="Drula E."/>
            <person name="Courty P.E."/>
            <person name="Chicoki N."/>
            <person name="Fauchery L."/>
            <person name="Kohler A."/>
            <person name="Kuo A."/>
            <person name="LaButti K."/>
            <person name="Pangilinan J."/>
            <person name="Lipzen A."/>
            <person name="Riley R."/>
            <person name="Andreopoulos W."/>
            <person name="He G."/>
            <person name="Johnson J."/>
            <person name="Barry K.W."/>
            <person name="Grigoriev I.V."/>
            <person name="Nagy L."/>
            <person name="Hibbett D."/>
            <person name="Henrissat B."/>
            <person name="Matheny P.B."/>
            <person name="Labbe J."/>
            <person name="Martin A.F."/>
        </authorList>
    </citation>
    <scope>NUCLEOTIDE SEQUENCE</scope>
    <source>
        <strain evidence="1">BPL698</strain>
    </source>
</reference>
<evidence type="ECO:0000313" key="2">
    <source>
        <dbReference type="Proteomes" id="UP001207468"/>
    </source>
</evidence>
<dbReference type="EMBL" id="JAGFNK010000874">
    <property type="protein sequence ID" value="KAI9437901.1"/>
    <property type="molecule type" value="Genomic_DNA"/>
</dbReference>
<keyword evidence="2" id="KW-1185">Reference proteome</keyword>
<organism evidence="1 2">
    <name type="scientific">Russula earlei</name>
    <dbReference type="NCBI Taxonomy" id="71964"/>
    <lineage>
        <taxon>Eukaryota</taxon>
        <taxon>Fungi</taxon>
        <taxon>Dikarya</taxon>
        <taxon>Basidiomycota</taxon>
        <taxon>Agaricomycotina</taxon>
        <taxon>Agaricomycetes</taxon>
        <taxon>Russulales</taxon>
        <taxon>Russulaceae</taxon>
        <taxon>Russula</taxon>
    </lineage>
</organism>
<evidence type="ECO:0000313" key="1">
    <source>
        <dbReference type="EMBL" id="KAI9437901.1"/>
    </source>
</evidence>
<gene>
    <name evidence="1" type="ORF">F5148DRAFT_1262138</name>
</gene>
<dbReference type="Proteomes" id="UP001207468">
    <property type="component" value="Unassembled WGS sequence"/>
</dbReference>